<dbReference type="InterPro" id="IPR033162">
    <property type="entry name" value="TBCD"/>
</dbReference>
<feature type="domain" description="Tubulin-folding cofactor D ARM repeats" evidence="3">
    <location>
        <begin position="273"/>
        <end position="509"/>
    </location>
</feature>
<dbReference type="Gene3D" id="1.25.10.10">
    <property type="entry name" value="Leucine-rich Repeat Variant"/>
    <property type="match status" value="2"/>
</dbReference>
<feature type="domain" description="Tubulin-folding cofactor D C-terminal" evidence="2">
    <location>
        <begin position="807"/>
        <end position="967"/>
    </location>
</feature>
<evidence type="ECO:0000259" key="2">
    <source>
        <dbReference type="Pfam" id="PF12612"/>
    </source>
</evidence>
<proteinExistence type="predicted"/>
<keyword evidence="1" id="KW-0143">Chaperone</keyword>
<dbReference type="InterPro" id="IPR011989">
    <property type="entry name" value="ARM-like"/>
</dbReference>
<organism evidence="4 5">
    <name type="scientific">Tritrichomonas musculus</name>
    <dbReference type="NCBI Taxonomy" id="1915356"/>
    <lineage>
        <taxon>Eukaryota</taxon>
        <taxon>Metamonada</taxon>
        <taxon>Parabasalia</taxon>
        <taxon>Tritrichomonadida</taxon>
        <taxon>Tritrichomonadidae</taxon>
        <taxon>Tritrichomonas</taxon>
    </lineage>
</organism>
<name>A0ABR2IQZ2_9EUKA</name>
<dbReference type="SUPFAM" id="SSF48371">
    <property type="entry name" value="ARM repeat"/>
    <property type="match status" value="2"/>
</dbReference>
<dbReference type="InterPro" id="IPR016024">
    <property type="entry name" value="ARM-type_fold"/>
</dbReference>
<evidence type="ECO:0000313" key="5">
    <source>
        <dbReference type="Proteomes" id="UP001470230"/>
    </source>
</evidence>
<dbReference type="Proteomes" id="UP001470230">
    <property type="component" value="Unassembled WGS sequence"/>
</dbReference>
<dbReference type="Pfam" id="PF12612">
    <property type="entry name" value="TFCD_C"/>
    <property type="match status" value="1"/>
</dbReference>
<dbReference type="InterPro" id="IPR058033">
    <property type="entry name" value="ARM_TBCD_2nd"/>
</dbReference>
<dbReference type="InterPro" id="IPR022577">
    <property type="entry name" value="TBCD_C"/>
</dbReference>
<gene>
    <name evidence="4" type="ORF">M9Y10_009849</name>
</gene>
<dbReference type="Pfam" id="PF25767">
    <property type="entry name" value="ARM_TBCD_2nd"/>
    <property type="match status" value="1"/>
</dbReference>
<accession>A0ABR2IQZ2</accession>
<comment type="caution">
    <text evidence="4">The sequence shown here is derived from an EMBL/GenBank/DDBJ whole genome shotgun (WGS) entry which is preliminary data.</text>
</comment>
<dbReference type="PANTHER" id="PTHR12658">
    <property type="entry name" value="BETA-TUBULIN COFACTOR D"/>
    <property type="match status" value="1"/>
</dbReference>
<evidence type="ECO:0000259" key="3">
    <source>
        <dbReference type="Pfam" id="PF25767"/>
    </source>
</evidence>
<sequence length="1105" mass="125290">MTQNIEAADHLSTVVISETKEINDTPLVHESDILENAGEIKELTKKLCDNPSDNESAAKIVNLVSNYMEMPQLLDPILAELIGELTKTCMAHFNDKEFSESLYFCIYHLSNIRGYRELLPLFPNEVQTFEPVSNAFCKDSQRWEIRYVLLLWLSQLALVPFDINFKAEAREKLISNLITKSTELLSSPARDSDAASFFLSRLLLRNDMVSKRDDFLHTAFKSLSPSQERLTTGYLKTIFHMLTSFDKLWAIPYATEMLNSVSSLASSPSAHHRLYHMKVIQQLGLAFLPPRVAPWRYQRGRLLKICEPQEKKEEEVKETKTNDDDAYKNEEDFEVPLEVNTILEMLFTGLQSQLQIVRWSAAKGIGRIVERLPYSYATQPVEYTFSLFDDVDNYNLINGACLTFAEFTLRGVFLPSTMIRAMPIILNSLIYDVQLGSHSVAENVRDAGCFICWAIARTYDGSHLQDVCIELAQQLVNVFLFDRSVNIRRSASAAFQEGVGRHGKFPNGLELIHVADFLSVSSRVGCYLKIAPFVAQFKDYGASIVSHLANNRIQHWDIDIRMLAAQSLSIIAKDHQELITTDILASICSSCESYDIDIKHGGYEALANILWVMDVDIEILKDLLDLSEDCQSDEIKCSFIKMLSAAAKRDVEVPNLPKVLHEWLMSDSQMVQKSAIQSLIFLGNGEKRYLSEDFFSDLLKDISQPGVASSLSAFPLWYIKDHIDQIVGEICRLLTDEKTIIQTKTALLDSVKKISEFTTTETIIKILKIGLNDRTTTKRGDEGSTVRATSLKVLQKLLPNEQIANALITDVLQLCLDRISGNRDLGLIVLKKIVETTKSLQYKNELSFAIKENADDFKNFASLISIDEYSLIICENLILCVGAYAPELSQRASQALVYFVRLQSENAALIGKIINSLFVKYRVNIPFTNSLFSFIPKILNEGLYRGQVLYDFTKDFLNTCKAFLKKVTFRKLNIFYPTITWLTVLCKGEQRKQAFSLLAPLFVCEYPVIRDKAAISLNEAFDVESIFDDDDDDDDDDDNETDDFVEKVQNILTSKNWKDDFDQCAEGVTEMCSLFGVEVPVIEQKEVKPQDQRKFTYGNLVKDAL</sequence>
<keyword evidence="5" id="KW-1185">Reference proteome</keyword>
<reference evidence="4 5" key="1">
    <citation type="submission" date="2024-04" db="EMBL/GenBank/DDBJ databases">
        <title>Tritrichomonas musculus Genome.</title>
        <authorList>
            <person name="Alves-Ferreira E."/>
            <person name="Grigg M."/>
            <person name="Lorenzi H."/>
            <person name="Galac M."/>
        </authorList>
    </citation>
    <scope>NUCLEOTIDE SEQUENCE [LARGE SCALE GENOMIC DNA]</scope>
    <source>
        <strain evidence="4 5">EAF2021</strain>
    </source>
</reference>
<evidence type="ECO:0008006" key="6">
    <source>
        <dbReference type="Google" id="ProtNLM"/>
    </source>
</evidence>
<dbReference type="EMBL" id="JAPFFF010000015">
    <property type="protein sequence ID" value="KAK8866881.1"/>
    <property type="molecule type" value="Genomic_DNA"/>
</dbReference>
<dbReference type="PANTHER" id="PTHR12658:SF0">
    <property type="entry name" value="TUBULIN-SPECIFIC CHAPERONE D"/>
    <property type="match status" value="1"/>
</dbReference>
<evidence type="ECO:0000313" key="4">
    <source>
        <dbReference type="EMBL" id="KAK8866881.1"/>
    </source>
</evidence>
<dbReference type="Pfam" id="PF23579">
    <property type="entry name" value="ARM_TBCD"/>
    <property type="match status" value="1"/>
</dbReference>
<protein>
    <recommendedName>
        <fullName evidence="6">Tubulin-specific chaperone D</fullName>
    </recommendedName>
</protein>
<evidence type="ECO:0000256" key="1">
    <source>
        <dbReference type="ARBA" id="ARBA00023186"/>
    </source>
</evidence>